<dbReference type="PANTHER" id="PTHR11910">
    <property type="entry name" value="ATP SYNTHASE DELTA CHAIN"/>
    <property type="match status" value="1"/>
</dbReference>
<dbReference type="InterPro" id="IPR000711">
    <property type="entry name" value="ATPase_OSCP/dsu"/>
</dbReference>
<comment type="similarity">
    <text evidence="2">Belongs to the ATPase delta chain family.</text>
</comment>
<protein>
    <submittedName>
        <fullName evidence="8">ATP synthase</fullName>
    </submittedName>
</protein>
<sequence>MALSGRIRSALPLFGRILSAESPAGVGLRTFASQAKSVEANVKVPLSLFGGLGNYASALFLAASKANALDKVESEILEVVVVSKKNPLFSQFIEDLSVPQETRVKAVKELFCEAVFSDVTKNFLDTLGNVSYTPESQIDPIILGGSVVEFEQKVFVVSTKTRAKQMEKFLKATDQFSRALMASKCQHLANIHCFTSPVCLLFQLRST</sequence>
<evidence type="ECO:0000256" key="6">
    <source>
        <dbReference type="ARBA" id="ARBA00023136"/>
    </source>
</evidence>
<dbReference type="Pfam" id="PF00213">
    <property type="entry name" value="OSCP"/>
    <property type="match status" value="1"/>
</dbReference>
<evidence type="ECO:0000256" key="5">
    <source>
        <dbReference type="ARBA" id="ARBA00023065"/>
    </source>
</evidence>
<proteinExistence type="inferred from homology"/>
<dbReference type="OrthoDB" id="1262810at2759"/>
<dbReference type="GO" id="GO:0016020">
    <property type="term" value="C:membrane"/>
    <property type="evidence" value="ECO:0007669"/>
    <property type="project" value="UniProtKB-SubCell"/>
</dbReference>
<evidence type="ECO:0000313" key="9">
    <source>
        <dbReference type="Proteomes" id="UP001055439"/>
    </source>
</evidence>
<organism evidence="8 9">
    <name type="scientific">Musa troglodytarum</name>
    <name type="common">fe'i banana</name>
    <dbReference type="NCBI Taxonomy" id="320322"/>
    <lineage>
        <taxon>Eukaryota</taxon>
        <taxon>Viridiplantae</taxon>
        <taxon>Streptophyta</taxon>
        <taxon>Embryophyta</taxon>
        <taxon>Tracheophyta</taxon>
        <taxon>Spermatophyta</taxon>
        <taxon>Magnoliopsida</taxon>
        <taxon>Liliopsida</taxon>
        <taxon>Zingiberales</taxon>
        <taxon>Musaceae</taxon>
        <taxon>Musa</taxon>
    </lineage>
</organism>
<keyword evidence="6" id="KW-0472">Membrane</keyword>
<keyword evidence="9" id="KW-1185">Reference proteome</keyword>
<keyword evidence="3" id="KW-0813">Transport</keyword>
<gene>
    <name evidence="8" type="ORF">MUK42_23785</name>
</gene>
<keyword evidence="5" id="KW-0406">Ion transport</keyword>
<keyword evidence="4" id="KW-0375">Hydrogen ion transport</keyword>
<dbReference type="EMBL" id="CP097508">
    <property type="protein sequence ID" value="URE11334.1"/>
    <property type="molecule type" value="Genomic_DNA"/>
</dbReference>
<dbReference type="GO" id="GO:0046933">
    <property type="term" value="F:proton-transporting ATP synthase activity, rotational mechanism"/>
    <property type="evidence" value="ECO:0007669"/>
    <property type="project" value="InterPro"/>
</dbReference>
<dbReference type="Gene3D" id="1.10.520.20">
    <property type="entry name" value="N-terminal domain of the delta subunit of the F1F0-ATP synthase"/>
    <property type="match status" value="1"/>
</dbReference>
<evidence type="ECO:0000256" key="3">
    <source>
        <dbReference type="ARBA" id="ARBA00022448"/>
    </source>
</evidence>
<dbReference type="SUPFAM" id="SSF47928">
    <property type="entry name" value="N-terminal domain of the delta subunit of the F1F0-ATP synthase"/>
    <property type="match status" value="1"/>
</dbReference>
<dbReference type="Proteomes" id="UP001055439">
    <property type="component" value="Chromosome 6"/>
</dbReference>
<name>A0A9E7GG20_9LILI</name>
<dbReference type="InterPro" id="IPR026015">
    <property type="entry name" value="ATP_synth_OSCP/delta_N_sf"/>
</dbReference>
<reference evidence="8" key="1">
    <citation type="submission" date="2022-05" db="EMBL/GenBank/DDBJ databases">
        <title>The Musa troglodytarum L. genome provides insights into the mechanism of non-climacteric behaviour and enrichment of carotenoids.</title>
        <authorList>
            <person name="Wang J."/>
        </authorList>
    </citation>
    <scope>NUCLEOTIDE SEQUENCE</scope>
    <source>
        <tissue evidence="8">Leaf</tissue>
    </source>
</reference>
<evidence type="ECO:0000256" key="4">
    <source>
        <dbReference type="ARBA" id="ARBA00022781"/>
    </source>
</evidence>
<evidence type="ECO:0000256" key="1">
    <source>
        <dbReference type="ARBA" id="ARBA00004370"/>
    </source>
</evidence>
<dbReference type="AlphaFoldDB" id="A0A9E7GG20"/>
<evidence type="ECO:0000256" key="2">
    <source>
        <dbReference type="ARBA" id="ARBA00007046"/>
    </source>
</evidence>
<keyword evidence="7" id="KW-0066">ATP synthesis</keyword>
<evidence type="ECO:0000313" key="8">
    <source>
        <dbReference type="EMBL" id="URE11334.1"/>
    </source>
</evidence>
<accession>A0A9E7GG20</accession>
<comment type="subcellular location">
    <subcellularLocation>
        <location evidence="1">Membrane</location>
    </subcellularLocation>
</comment>
<evidence type="ECO:0000256" key="7">
    <source>
        <dbReference type="ARBA" id="ARBA00023310"/>
    </source>
</evidence>